<gene>
    <name evidence="5" type="ORF">ACFOGH_04945</name>
</gene>
<sequence>MQAQQLSGLAKFQPGVSEIVDAGSGVQIDLGLSQAVPWRVRVLDDPARLVVDFREVDWTGLADMPQASDAVVAMRAGVFRPGWSRLVLELAAPMQVTSAEMRTKGAVGVHLRLEPITEAAFAALAALPEPAEWTLPQAAVLQPAPKKPGKLVVVLDPGHGGIDPGAERDGQNEKTLVLKFARELKEALLRDGGFDVVMTRDEDVFVPLETRISIAHQAGASVFLSLHADAIAEGDAVGATIYSLAADASDEASAALAERHDRDDLLAGVDLSQQDDLVAEVLMDMARTDTSPRTERLGMALETAIKAQGVKMHRHPRQQASFSVLKSADIPSILLELGFLSSERDLKRLNDPKWRETMAAAVVSGLKAWAKQDAGLQALPLK</sequence>
<organism evidence="5 6">
    <name type="scientific">Cypionkella sinensis</name>
    <dbReference type="NCBI Taxonomy" id="1756043"/>
    <lineage>
        <taxon>Bacteria</taxon>
        <taxon>Pseudomonadati</taxon>
        <taxon>Pseudomonadota</taxon>
        <taxon>Alphaproteobacteria</taxon>
        <taxon>Rhodobacterales</taxon>
        <taxon>Paracoccaceae</taxon>
        <taxon>Cypionkella</taxon>
    </lineage>
</organism>
<dbReference type="EC" id="3.5.1.28" evidence="2"/>
<accession>A0ABV7IYZ8</accession>
<evidence type="ECO:0000313" key="5">
    <source>
        <dbReference type="EMBL" id="MFC3180327.1"/>
    </source>
</evidence>
<dbReference type="InterPro" id="IPR050695">
    <property type="entry name" value="N-acetylmuramoyl_amidase_3"/>
</dbReference>
<evidence type="ECO:0000256" key="2">
    <source>
        <dbReference type="ARBA" id="ARBA00011901"/>
    </source>
</evidence>
<dbReference type="PANTHER" id="PTHR30404:SF0">
    <property type="entry name" value="N-ACETYLMURAMOYL-L-ALANINE AMIDASE AMIC"/>
    <property type="match status" value="1"/>
</dbReference>
<dbReference type="EMBL" id="JBHRTO010000001">
    <property type="protein sequence ID" value="MFC3180327.1"/>
    <property type="molecule type" value="Genomic_DNA"/>
</dbReference>
<dbReference type="RefSeq" id="WP_380071954.1">
    <property type="nucleotide sequence ID" value="NZ_JBHRTO010000001.1"/>
</dbReference>
<keyword evidence="3" id="KW-0378">Hydrolase</keyword>
<dbReference type="Gene3D" id="3.40.630.40">
    <property type="entry name" value="Zn-dependent exopeptidases"/>
    <property type="match status" value="1"/>
</dbReference>
<keyword evidence="6" id="KW-1185">Reference proteome</keyword>
<evidence type="ECO:0000256" key="3">
    <source>
        <dbReference type="ARBA" id="ARBA00022801"/>
    </source>
</evidence>
<comment type="caution">
    <text evidence="5">The sequence shown here is derived from an EMBL/GenBank/DDBJ whole genome shotgun (WGS) entry which is preliminary data.</text>
</comment>
<name>A0ABV7IYZ8_9RHOB</name>
<reference evidence="6" key="1">
    <citation type="journal article" date="2019" name="Int. J. Syst. Evol. Microbiol.">
        <title>The Global Catalogue of Microorganisms (GCM) 10K type strain sequencing project: providing services to taxonomists for standard genome sequencing and annotation.</title>
        <authorList>
            <consortium name="The Broad Institute Genomics Platform"/>
            <consortium name="The Broad Institute Genome Sequencing Center for Infectious Disease"/>
            <person name="Wu L."/>
            <person name="Ma J."/>
        </authorList>
    </citation>
    <scope>NUCLEOTIDE SEQUENCE [LARGE SCALE GENOMIC DNA]</scope>
    <source>
        <strain evidence="6">KCTC 52039</strain>
    </source>
</reference>
<dbReference type="PANTHER" id="PTHR30404">
    <property type="entry name" value="N-ACETYLMURAMOYL-L-ALANINE AMIDASE"/>
    <property type="match status" value="1"/>
</dbReference>
<protein>
    <recommendedName>
        <fullName evidence="2">N-acetylmuramoyl-L-alanine amidase</fullName>
        <ecNumber evidence="2">3.5.1.28</ecNumber>
    </recommendedName>
</protein>
<comment type="catalytic activity">
    <reaction evidence="1">
        <text>Hydrolyzes the link between N-acetylmuramoyl residues and L-amino acid residues in certain cell-wall glycopeptides.</text>
        <dbReference type="EC" id="3.5.1.28"/>
    </reaction>
</comment>
<dbReference type="Gene3D" id="2.60.40.3500">
    <property type="match status" value="1"/>
</dbReference>
<dbReference type="SMART" id="SM00646">
    <property type="entry name" value="Ami_3"/>
    <property type="match status" value="1"/>
</dbReference>
<evidence type="ECO:0000256" key="1">
    <source>
        <dbReference type="ARBA" id="ARBA00001561"/>
    </source>
</evidence>
<feature type="domain" description="MurNAc-LAA" evidence="4">
    <location>
        <begin position="212"/>
        <end position="367"/>
    </location>
</feature>
<dbReference type="Proteomes" id="UP001595547">
    <property type="component" value="Unassembled WGS sequence"/>
</dbReference>
<dbReference type="Pfam" id="PF01520">
    <property type="entry name" value="Amidase_3"/>
    <property type="match status" value="1"/>
</dbReference>
<evidence type="ECO:0000259" key="4">
    <source>
        <dbReference type="SMART" id="SM00646"/>
    </source>
</evidence>
<evidence type="ECO:0000313" key="6">
    <source>
        <dbReference type="Proteomes" id="UP001595547"/>
    </source>
</evidence>
<dbReference type="CDD" id="cd02696">
    <property type="entry name" value="MurNAc-LAA"/>
    <property type="match status" value="1"/>
</dbReference>
<dbReference type="InterPro" id="IPR002508">
    <property type="entry name" value="MurNAc-LAA_cat"/>
</dbReference>
<dbReference type="SUPFAM" id="SSF53187">
    <property type="entry name" value="Zn-dependent exopeptidases"/>
    <property type="match status" value="1"/>
</dbReference>
<proteinExistence type="predicted"/>